<protein>
    <submittedName>
        <fullName evidence="3">Transposable element protein</fullName>
    </submittedName>
</protein>
<evidence type="ECO:0000313" key="1">
    <source>
        <dbReference type="EMBL" id="VDP30064.1"/>
    </source>
</evidence>
<proteinExistence type="predicted"/>
<dbReference type="EMBL" id="UZAM01013794">
    <property type="protein sequence ID" value="VDP30064.1"/>
    <property type="molecule type" value="Genomic_DNA"/>
</dbReference>
<reference evidence="1 2" key="2">
    <citation type="submission" date="2018-11" db="EMBL/GenBank/DDBJ databases">
        <authorList>
            <consortium name="Pathogen Informatics"/>
        </authorList>
    </citation>
    <scope>NUCLEOTIDE SEQUENCE [LARGE SCALE GENOMIC DNA]</scope>
</reference>
<dbReference type="OrthoDB" id="425681at2759"/>
<dbReference type="Proteomes" id="UP000270296">
    <property type="component" value="Unassembled WGS sequence"/>
</dbReference>
<accession>A0A183J2Y4</accession>
<keyword evidence="2" id="KW-1185">Reference proteome</keyword>
<gene>
    <name evidence="1" type="ORF">SBAD_LOCUS10232</name>
</gene>
<dbReference type="WBParaSite" id="SBAD_0001059601-mRNA-1">
    <property type="protein sequence ID" value="SBAD_0001059601-mRNA-1"/>
    <property type="gene ID" value="SBAD_0001059601"/>
</dbReference>
<sequence>MNKLDTWSSETIRVVIGILKATQTSILAHNEPPHLWKGEQVRHIFQNTDKIHQLPIHGVLPQPPARRRKSRHPSWERATPLSFDEQCAFSFSYHYTQQINGKAVKQVENFKYLGVHGDEIWEEGIDQWVGIASGILRELGGTTMNNAELRLKIKLSVFTAIFISKLIYDHEL</sequence>
<reference evidence="3" key="1">
    <citation type="submission" date="2016-06" db="UniProtKB">
        <authorList>
            <consortium name="WormBaseParasite"/>
        </authorList>
    </citation>
    <scope>IDENTIFICATION</scope>
</reference>
<organism evidence="3">
    <name type="scientific">Soboliphyme baturini</name>
    <dbReference type="NCBI Taxonomy" id="241478"/>
    <lineage>
        <taxon>Eukaryota</taxon>
        <taxon>Metazoa</taxon>
        <taxon>Ecdysozoa</taxon>
        <taxon>Nematoda</taxon>
        <taxon>Enoplea</taxon>
        <taxon>Dorylaimia</taxon>
        <taxon>Dioctophymatida</taxon>
        <taxon>Dioctophymatoidea</taxon>
        <taxon>Soboliphymatidae</taxon>
        <taxon>Soboliphyme</taxon>
    </lineage>
</organism>
<dbReference type="AlphaFoldDB" id="A0A183J2Y4"/>
<name>A0A183J2Y4_9BILA</name>
<evidence type="ECO:0000313" key="2">
    <source>
        <dbReference type="Proteomes" id="UP000270296"/>
    </source>
</evidence>
<evidence type="ECO:0000313" key="3">
    <source>
        <dbReference type="WBParaSite" id="SBAD_0001059601-mRNA-1"/>
    </source>
</evidence>